<dbReference type="PIRSF" id="PIRSF038471">
    <property type="entry name" value="MreC"/>
    <property type="match status" value="1"/>
</dbReference>
<sequence length="283" mass="32009">MQFILNPIIKNGLFLFFVFLLVISLVLTFRQKVYHESVMSKTSTNISGYFDDKISRATSFVNLNKDNKLLQHENAELRKELEMLKGEISESDTTTKTLSNLQFHQTYSFIPAQVINNSIVKAHNMITINKGTRHGVEKGMGIISHNGVIGYVYNTSENYSRVMSTLNTNTRINARIKGNEYFGTIRWNGKDSRFAQLTEIPKYIKVEKGDTIETDGKSPAIPGGIMIGTVFSSKIDETSGELNIQVKLKENFGKLRYAQVVLNLEKQEIITVERDSITQNAQP</sequence>
<dbReference type="Gene3D" id="2.40.10.350">
    <property type="entry name" value="Rod shape-determining protein MreC, domain 2"/>
    <property type="match status" value="1"/>
</dbReference>
<dbReference type="NCBIfam" id="NF010532">
    <property type="entry name" value="PRK13922.9-3"/>
    <property type="match status" value="1"/>
</dbReference>
<dbReference type="Proteomes" id="UP000192393">
    <property type="component" value="Unassembled WGS sequence"/>
</dbReference>
<dbReference type="InterPro" id="IPR007221">
    <property type="entry name" value="MreC"/>
</dbReference>
<dbReference type="AlphaFoldDB" id="A0A1W2CLT5"/>
<evidence type="ECO:0000256" key="4">
    <source>
        <dbReference type="ARBA" id="ARBA00032089"/>
    </source>
</evidence>
<dbReference type="InterPro" id="IPR042175">
    <property type="entry name" value="Cell/Rod_MreC_2"/>
</dbReference>
<accession>A0A1W2CLT5</accession>
<evidence type="ECO:0000259" key="7">
    <source>
        <dbReference type="Pfam" id="PF04085"/>
    </source>
</evidence>
<dbReference type="EMBL" id="FWXS01000011">
    <property type="protein sequence ID" value="SMC85924.1"/>
    <property type="molecule type" value="Genomic_DNA"/>
</dbReference>
<proteinExistence type="inferred from homology"/>
<keyword evidence="9" id="KW-1185">Reference proteome</keyword>
<dbReference type="Pfam" id="PF04085">
    <property type="entry name" value="MreC"/>
    <property type="match status" value="1"/>
</dbReference>
<organism evidence="8 9">
    <name type="scientific">Moheibacter sediminis</name>
    <dbReference type="NCBI Taxonomy" id="1434700"/>
    <lineage>
        <taxon>Bacteria</taxon>
        <taxon>Pseudomonadati</taxon>
        <taxon>Bacteroidota</taxon>
        <taxon>Flavobacteriia</taxon>
        <taxon>Flavobacteriales</taxon>
        <taxon>Weeksellaceae</taxon>
        <taxon>Moheibacter</taxon>
    </lineage>
</organism>
<feature type="domain" description="Rod shape-determining protein MreC beta-barrel core" evidence="7">
    <location>
        <begin position="114"/>
        <end position="261"/>
    </location>
</feature>
<dbReference type="InterPro" id="IPR042177">
    <property type="entry name" value="Cell/Rod_1"/>
</dbReference>
<evidence type="ECO:0000256" key="3">
    <source>
        <dbReference type="ARBA" id="ARBA00022960"/>
    </source>
</evidence>
<dbReference type="GO" id="GO:0005886">
    <property type="term" value="C:plasma membrane"/>
    <property type="evidence" value="ECO:0007669"/>
    <property type="project" value="TreeGrafter"/>
</dbReference>
<dbReference type="OrthoDB" id="9811827at2"/>
<evidence type="ECO:0000256" key="1">
    <source>
        <dbReference type="ARBA" id="ARBA00009369"/>
    </source>
</evidence>
<dbReference type="Gene3D" id="2.40.10.340">
    <property type="entry name" value="Rod shape-determining protein MreC, domain 1"/>
    <property type="match status" value="1"/>
</dbReference>
<dbReference type="RefSeq" id="WP_084018658.1">
    <property type="nucleotide sequence ID" value="NZ_FWXS01000011.1"/>
</dbReference>
<gene>
    <name evidence="8" type="ORF">SAMN06296427_11114</name>
</gene>
<dbReference type="PANTHER" id="PTHR34138">
    <property type="entry name" value="CELL SHAPE-DETERMINING PROTEIN MREC"/>
    <property type="match status" value="1"/>
</dbReference>
<evidence type="ECO:0000313" key="9">
    <source>
        <dbReference type="Proteomes" id="UP000192393"/>
    </source>
</evidence>
<comment type="function">
    <text evidence="5">Involved in formation and maintenance of cell shape.</text>
</comment>
<feature type="coiled-coil region" evidence="6">
    <location>
        <begin position="60"/>
        <end position="94"/>
    </location>
</feature>
<dbReference type="GO" id="GO:0008360">
    <property type="term" value="P:regulation of cell shape"/>
    <property type="evidence" value="ECO:0007669"/>
    <property type="project" value="UniProtKB-KW"/>
</dbReference>
<dbReference type="NCBIfam" id="TIGR00219">
    <property type="entry name" value="mreC"/>
    <property type="match status" value="1"/>
</dbReference>
<evidence type="ECO:0000256" key="6">
    <source>
        <dbReference type="SAM" id="Coils"/>
    </source>
</evidence>
<evidence type="ECO:0000256" key="5">
    <source>
        <dbReference type="PIRNR" id="PIRNR038471"/>
    </source>
</evidence>
<keyword evidence="6" id="KW-0175">Coiled coil</keyword>
<comment type="similarity">
    <text evidence="1 5">Belongs to the MreC family.</text>
</comment>
<dbReference type="PANTHER" id="PTHR34138:SF1">
    <property type="entry name" value="CELL SHAPE-DETERMINING PROTEIN MREC"/>
    <property type="match status" value="1"/>
</dbReference>
<protein>
    <recommendedName>
        <fullName evidence="2 5">Cell shape-determining protein MreC</fullName>
    </recommendedName>
    <alternativeName>
        <fullName evidence="4 5">Cell shape protein MreC</fullName>
    </alternativeName>
</protein>
<evidence type="ECO:0000256" key="2">
    <source>
        <dbReference type="ARBA" id="ARBA00013855"/>
    </source>
</evidence>
<dbReference type="STRING" id="1434700.SAMN06296427_11114"/>
<dbReference type="InterPro" id="IPR055342">
    <property type="entry name" value="MreC_beta-barrel_core"/>
</dbReference>
<reference evidence="8 9" key="1">
    <citation type="submission" date="2017-04" db="EMBL/GenBank/DDBJ databases">
        <authorList>
            <person name="Afonso C.L."/>
            <person name="Miller P.J."/>
            <person name="Scott M.A."/>
            <person name="Spackman E."/>
            <person name="Goraichik I."/>
            <person name="Dimitrov K.M."/>
            <person name="Suarez D.L."/>
            <person name="Swayne D.E."/>
        </authorList>
    </citation>
    <scope>NUCLEOTIDE SEQUENCE [LARGE SCALE GENOMIC DNA]</scope>
    <source>
        <strain evidence="8 9">CGMCC 1.12708</strain>
    </source>
</reference>
<keyword evidence="3 5" id="KW-0133">Cell shape</keyword>
<name>A0A1W2CLT5_9FLAO</name>
<evidence type="ECO:0000313" key="8">
    <source>
        <dbReference type="EMBL" id="SMC85924.1"/>
    </source>
</evidence>